<feature type="domain" description="Disease resistance N-terminal" evidence="4">
    <location>
        <begin position="10"/>
        <end position="101"/>
    </location>
</feature>
<dbReference type="PANTHER" id="PTHR47186">
    <property type="entry name" value="LEUCINE-RICH REPEAT-CONTAINING PROTEIN 57"/>
    <property type="match status" value="1"/>
</dbReference>
<evidence type="ECO:0000256" key="1">
    <source>
        <dbReference type="ARBA" id="ARBA00022737"/>
    </source>
</evidence>
<keyword evidence="7" id="KW-1185">Reference proteome</keyword>
<dbReference type="Pfam" id="PF25019">
    <property type="entry name" value="LRR_R13L1-DRL21"/>
    <property type="match status" value="1"/>
</dbReference>
<name>A0A4S4DGQ8_CAMSN</name>
<accession>A0A4S4DGQ8</accession>
<proteinExistence type="predicted"/>
<evidence type="ECO:0000256" key="3">
    <source>
        <dbReference type="ARBA" id="ARBA00022821"/>
    </source>
</evidence>
<evidence type="ECO:0000313" key="7">
    <source>
        <dbReference type="Proteomes" id="UP000306102"/>
    </source>
</evidence>
<dbReference type="AlphaFoldDB" id="A0A4S4DGQ8"/>
<dbReference type="InterPro" id="IPR032675">
    <property type="entry name" value="LRR_dom_sf"/>
</dbReference>
<dbReference type="GO" id="GO:0000166">
    <property type="term" value="F:nucleotide binding"/>
    <property type="evidence" value="ECO:0007669"/>
    <property type="project" value="UniProtKB-KW"/>
</dbReference>
<dbReference type="PANTHER" id="PTHR47186:SF33">
    <property type="entry name" value="NB-ARC DOMAIN-CONTAINING PROTEIN"/>
    <property type="match status" value="1"/>
</dbReference>
<dbReference type="STRING" id="542762.A0A4S4DGQ8"/>
<gene>
    <name evidence="6" type="ORF">TEA_020780</name>
</gene>
<dbReference type="Gene3D" id="3.80.10.10">
    <property type="entry name" value="Ribonuclease Inhibitor"/>
    <property type="match status" value="2"/>
</dbReference>
<dbReference type="InterPro" id="IPR056789">
    <property type="entry name" value="LRR_R13L1-DRL21"/>
</dbReference>
<dbReference type="SUPFAM" id="SSF52058">
    <property type="entry name" value="L domain-like"/>
    <property type="match status" value="1"/>
</dbReference>
<sequence length="414" mass="46588">MAAALVGGAFLSATLQVLFDRLASREFVNFFRAQKHDDKLLRKLKLTLLGLNVVLDDAEYKQITNPAVKDWVDELKVAVYHADDLLDEIATEALRCKSEAKYHSGSDQEMAMQMSQLKGLQLLTAFVVGKSKGLGIEELKHLRHLQRRLSISSLQNVTNGMGAMEAKLEEKMYLEELVLEWSSSTNDSLNERDVLDKLKPHTNLKCLEIKNFGGTRFPNWLGDESFCNMVRLSLDNCEYCLSLPPFGQLPSLKDLKISRMQGITKVGREFYGDSSLSKPFQSLETLRFKEMLEWVDWYILESGEFSKLKELQVIKCPKLIGGLPKHIPSCVRLEIRECSRLLSQLSNICGAGTSELVLKGCDGVELGCRGLSSLTKLDILDMPNLKELTPQLCTLTNLKEFRPCLFGRTGLSFP</sequence>
<keyword evidence="2" id="KW-0547">Nucleotide-binding</keyword>
<keyword evidence="3" id="KW-0611">Plant defense</keyword>
<dbReference type="InterPro" id="IPR041118">
    <property type="entry name" value="Rx_N"/>
</dbReference>
<feature type="domain" description="R13L1/DRL21-like LRR repeat region" evidence="5">
    <location>
        <begin position="136"/>
        <end position="260"/>
    </location>
</feature>
<keyword evidence="1" id="KW-0677">Repeat</keyword>
<evidence type="ECO:0000313" key="6">
    <source>
        <dbReference type="EMBL" id="THG01524.1"/>
    </source>
</evidence>
<dbReference type="Proteomes" id="UP000306102">
    <property type="component" value="Unassembled WGS sequence"/>
</dbReference>
<reference evidence="6 7" key="1">
    <citation type="journal article" date="2018" name="Proc. Natl. Acad. Sci. U.S.A.">
        <title>Draft genome sequence of Camellia sinensis var. sinensis provides insights into the evolution of the tea genome and tea quality.</title>
        <authorList>
            <person name="Wei C."/>
            <person name="Yang H."/>
            <person name="Wang S."/>
            <person name="Zhao J."/>
            <person name="Liu C."/>
            <person name="Gao L."/>
            <person name="Xia E."/>
            <person name="Lu Y."/>
            <person name="Tai Y."/>
            <person name="She G."/>
            <person name="Sun J."/>
            <person name="Cao H."/>
            <person name="Tong W."/>
            <person name="Gao Q."/>
            <person name="Li Y."/>
            <person name="Deng W."/>
            <person name="Jiang X."/>
            <person name="Wang W."/>
            <person name="Chen Q."/>
            <person name="Zhang S."/>
            <person name="Li H."/>
            <person name="Wu J."/>
            <person name="Wang P."/>
            <person name="Li P."/>
            <person name="Shi C."/>
            <person name="Zheng F."/>
            <person name="Jian J."/>
            <person name="Huang B."/>
            <person name="Shan D."/>
            <person name="Shi M."/>
            <person name="Fang C."/>
            <person name="Yue Y."/>
            <person name="Li F."/>
            <person name="Li D."/>
            <person name="Wei S."/>
            <person name="Han B."/>
            <person name="Jiang C."/>
            <person name="Yin Y."/>
            <person name="Xia T."/>
            <person name="Zhang Z."/>
            <person name="Bennetzen J.L."/>
            <person name="Zhao S."/>
            <person name="Wan X."/>
        </authorList>
    </citation>
    <scope>NUCLEOTIDE SEQUENCE [LARGE SCALE GENOMIC DNA]</scope>
    <source>
        <strain evidence="7">cv. Shuchazao</strain>
        <tissue evidence="6">Leaf</tissue>
    </source>
</reference>
<dbReference type="GO" id="GO:0006952">
    <property type="term" value="P:defense response"/>
    <property type="evidence" value="ECO:0007669"/>
    <property type="project" value="UniProtKB-KW"/>
</dbReference>
<organism evidence="6 7">
    <name type="scientific">Camellia sinensis var. sinensis</name>
    <name type="common">China tea</name>
    <dbReference type="NCBI Taxonomy" id="542762"/>
    <lineage>
        <taxon>Eukaryota</taxon>
        <taxon>Viridiplantae</taxon>
        <taxon>Streptophyta</taxon>
        <taxon>Embryophyta</taxon>
        <taxon>Tracheophyta</taxon>
        <taxon>Spermatophyta</taxon>
        <taxon>Magnoliopsida</taxon>
        <taxon>eudicotyledons</taxon>
        <taxon>Gunneridae</taxon>
        <taxon>Pentapetalae</taxon>
        <taxon>asterids</taxon>
        <taxon>Ericales</taxon>
        <taxon>Theaceae</taxon>
        <taxon>Camellia</taxon>
    </lineage>
</organism>
<comment type="caution">
    <text evidence="6">The sequence shown here is derived from an EMBL/GenBank/DDBJ whole genome shotgun (WGS) entry which is preliminary data.</text>
</comment>
<dbReference type="Gene3D" id="1.20.5.4130">
    <property type="match status" value="1"/>
</dbReference>
<dbReference type="EMBL" id="SDRB02011402">
    <property type="protein sequence ID" value="THG01524.1"/>
    <property type="molecule type" value="Genomic_DNA"/>
</dbReference>
<protein>
    <submittedName>
        <fullName evidence="6">Uncharacterized protein</fullName>
    </submittedName>
</protein>
<dbReference type="Pfam" id="PF18052">
    <property type="entry name" value="Rx_N"/>
    <property type="match status" value="1"/>
</dbReference>
<evidence type="ECO:0000259" key="4">
    <source>
        <dbReference type="Pfam" id="PF18052"/>
    </source>
</evidence>
<evidence type="ECO:0000256" key="2">
    <source>
        <dbReference type="ARBA" id="ARBA00022741"/>
    </source>
</evidence>
<evidence type="ECO:0000259" key="5">
    <source>
        <dbReference type="Pfam" id="PF25019"/>
    </source>
</evidence>